<dbReference type="AlphaFoldDB" id="A0A1X0DC84"/>
<dbReference type="Proteomes" id="UP000192566">
    <property type="component" value="Unassembled WGS sequence"/>
</dbReference>
<comment type="caution">
    <text evidence="1">The sequence shown here is derived from an EMBL/GenBank/DDBJ whole genome shotgun (WGS) entry which is preliminary data.</text>
</comment>
<organism evidence="1 2">
    <name type="scientific">Mycobacterium heidelbergense</name>
    <dbReference type="NCBI Taxonomy" id="53376"/>
    <lineage>
        <taxon>Bacteria</taxon>
        <taxon>Bacillati</taxon>
        <taxon>Actinomycetota</taxon>
        <taxon>Actinomycetes</taxon>
        <taxon>Mycobacteriales</taxon>
        <taxon>Mycobacteriaceae</taxon>
        <taxon>Mycobacterium</taxon>
        <taxon>Mycobacterium simiae complex</taxon>
    </lineage>
</organism>
<name>A0A1X0DC84_MYCHE</name>
<evidence type="ECO:0008006" key="3">
    <source>
        <dbReference type="Google" id="ProtNLM"/>
    </source>
</evidence>
<dbReference type="STRING" id="53376.BST25_20275"/>
<proteinExistence type="predicted"/>
<protein>
    <recommendedName>
        <fullName evidence="3">Helix-turn-helix domain-containing protein</fullName>
    </recommendedName>
</protein>
<sequence>MADITSHVASGILGVSPREVRRLAAEGRIQGSHYMGRTLVLDAAAVHRLARERRRPGRPWSERVAWAALNLLSGKKAGWLSSAERTRLMHRLRKTTAEELEHLAMRRAWVRRFRSRESALNDLGANIIPTGGSALDDAQLRLLGLAGATRRLERLDGYLPLSELETLQENFGLIEDPSGNVTLRGISVEDAFTDGITPRAAVFLDLAGSLNTQESVVGWREVATLIAAVTA</sequence>
<accession>A0A1X0DC84</accession>
<dbReference type="EMBL" id="MVHR01000040">
    <property type="protein sequence ID" value="ORA69991.1"/>
    <property type="molecule type" value="Genomic_DNA"/>
</dbReference>
<evidence type="ECO:0000313" key="2">
    <source>
        <dbReference type="Proteomes" id="UP000192566"/>
    </source>
</evidence>
<evidence type="ECO:0000313" key="1">
    <source>
        <dbReference type="EMBL" id="ORA69991.1"/>
    </source>
</evidence>
<gene>
    <name evidence="1" type="ORF">BST25_20275</name>
</gene>
<keyword evidence="2" id="KW-1185">Reference proteome</keyword>
<reference evidence="1 2" key="1">
    <citation type="submission" date="2017-02" db="EMBL/GenBank/DDBJ databases">
        <title>The new phylogeny of genus Mycobacterium.</title>
        <authorList>
            <person name="Tortoli E."/>
            <person name="Trovato A."/>
            <person name="Cirillo D.M."/>
        </authorList>
    </citation>
    <scope>NUCLEOTIDE SEQUENCE [LARGE SCALE GENOMIC DNA]</scope>
    <source>
        <strain evidence="1 2">DSM 44471</strain>
    </source>
</reference>